<name>A0A918ZYJ9_9ACTN</name>
<dbReference type="EMBL" id="BNBT01000102">
    <property type="protein sequence ID" value="GHE78392.1"/>
    <property type="molecule type" value="Genomic_DNA"/>
</dbReference>
<comment type="caution">
    <text evidence="2">The sequence shown here is derived from an EMBL/GenBank/DDBJ whole genome shotgun (WGS) entry which is preliminary data.</text>
</comment>
<sequence length="329" mass="35794">MAPRQQRTDAPGASGEDRRADWGSRPLADRHHLLALAIALHSFRAALTPGTWYLKGSAALSAWLGPAARLPNDLDLVVPAGAARRLLASGELPPGPRGESLRVARHEPIVFSSGSAPTVYRALLEIRGPEELPPVLLGLLLVGEGETREGKGTTLLDFPGPTGAVTVPSVTAYRFLAQKLLRYSRRRGGGRVNTHWRDLSDMLTAAAHPAFPTLRLGSLCADLATEMADHGRTHPLRLPEPPAEWLDFWDTAVFVEGLPFGRLPEAAQRLSRFWEPVLRRPEDTAGEHAPGEEADPRDAVWSPDEWRWNNPGPNNPGRSGEPCRSRAPG</sequence>
<dbReference type="Proteomes" id="UP000608024">
    <property type="component" value="Unassembled WGS sequence"/>
</dbReference>
<proteinExistence type="predicted"/>
<feature type="region of interest" description="Disordered" evidence="1">
    <location>
        <begin position="1"/>
        <end position="22"/>
    </location>
</feature>
<evidence type="ECO:0000313" key="2">
    <source>
        <dbReference type="EMBL" id="GHE78392.1"/>
    </source>
</evidence>
<gene>
    <name evidence="2" type="ORF">GCM10018785_53190</name>
</gene>
<evidence type="ECO:0000256" key="1">
    <source>
        <dbReference type="SAM" id="MobiDB-lite"/>
    </source>
</evidence>
<accession>A0A918ZYJ9</accession>
<reference evidence="2" key="2">
    <citation type="submission" date="2020-09" db="EMBL/GenBank/DDBJ databases">
        <authorList>
            <person name="Sun Q."/>
            <person name="Ohkuma M."/>
        </authorList>
    </citation>
    <scope>NUCLEOTIDE SEQUENCE</scope>
    <source>
        <strain evidence="2">JCM 4784</strain>
    </source>
</reference>
<reference evidence="2" key="1">
    <citation type="journal article" date="2014" name="Int. J. Syst. Evol. Microbiol.">
        <title>Complete genome sequence of Corynebacterium casei LMG S-19264T (=DSM 44701T), isolated from a smear-ripened cheese.</title>
        <authorList>
            <consortium name="US DOE Joint Genome Institute (JGI-PGF)"/>
            <person name="Walter F."/>
            <person name="Albersmeier A."/>
            <person name="Kalinowski J."/>
            <person name="Ruckert C."/>
        </authorList>
    </citation>
    <scope>NUCLEOTIDE SEQUENCE</scope>
    <source>
        <strain evidence="2">JCM 4784</strain>
    </source>
</reference>
<protein>
    <recommendedName>
        <fullName evidence="4">Nucleotidyl transferase AbiEii/AbiGii toxin family protein</fullName>
    </recommendedName>
</protein>
<dbReference type="RefSeq" id="WP_190138581.1">
    <property type="nucleotide sequence ID" value="NZ_BNBT01000102.1"/>
</dbReference>
<evidence type="ECO:0000313" key="3">
    <source>
        <dbReference type="Proteomes" id="UP000608024"/>
    </source>
</evidence>
<feature type="compositionally biased region" description="Basic and acidic residues" evidence="1">
    <location>
        <begin position="281"/>
        <end position="298"/>
    </location>
</feature>
<feature type="region of interest" description="Disordered" evidence="1">
    <location>
        <begin position="281"/>
        <end position="329"/>
    </location>
</feature>
<organism evidence="2 3">
    <name type="scientific">Streptomyces longispororuber</name>
    <dbReference type="NCBI Taxonomy" id="68230"/>
    <lineage>
        <taxon>Bacteria</taxon>
        <taxon>Bacillati</taxon>
        <taxon>Actinomycetota</taxon>
        <taxon>Actinomycetes</taxon>
        <taxon>Kitasatosporales</taxon>
        <taxon>Streptomycetaceae</taxon>
        <taxon>Streptomyces</taxon>
    </lineage>
</organism>
<keyword evidence="3" id="KW-1185">Reference proteome</keyword>
<dbReference type="AlphaFoldDB" id="A0A918ZYJ9"/>
<evidence type="ECO:0008006" key="4">
    <source>
        <dbReference type="Google" id="ProtNLM"/>
    </source>
</evidence>